<dbReference type="InterPro" id="IPR011051">
    <property type="entry name" value="RmlC_Cupin_sf"/>
</dbReference>
<proteinExistence type="predicted"/>
<dbReference type="Proteomes" id="UP000094757">
    <property type="component" value="Chromosome"/>
</dbReference>
<dbReference type="Pfam" id="PF07883">
    <property type="entry name" value="Cupin_2"/>
    <property type="match status" value="2"/>
</dbReference>
<accession>A0A1B3WEQ5</accession>
<dbReference type="STRING" id="39950.BCB69_05515"/>
<protein>
    <recommendedName>
        <fullName evidence="1">Cupin type-2 domain-containing protein</fullName>
    </recommendedName>
</protein>
<organism evidence="2 3">
    <name type="scientific">Dialister pneumosintes</name>
    <dbReference type="NCBI Taxonomy" id="39950"/>
    <lineage>
        <taxon>Bacteria</taxon>
        <taxon>Bacillati</taxon>
        <taxon>Bacillota</taxon>
        <taxon>Negativicutes</taxon>
        <taxon>Veillonellales</taxon>
        <taxon>Veillonellaceae</taxon>
        <taxon>Dialister</taxon>
    </lineage>
</organism>
<dbReference type="InterPro" id="IPR014710">
    <property type="entry name" value="RmlC-like_jellyroll"/>
</dbReference>
<gene>
    <name evidence="2" type="ORF">BCB69_05515</name>
</gene>
<dbReference type="PANTHER" id="PTHR37694">
    <property type="entry name" value="SLR8022 PROTEIN"/>
    <property type="match status" value="1"/>
</dbReference>
<evidence type="ECO:0000313" key="2">
    <source>
        <dbReference type="EMBL" id="AOH39450.1"/>
    </source>
</evidence>
<dbReference type="RefSeq" id="WP_069177248.1">
    <property type="nucleotide sequence ID" value="NZ_CP017037.1"/>
</dbReference>
<dbReference type="Gene3D" id="2.60.120.10">
    <property type="entry name" value="Jelly Rolls"/>
    <property type="match status" value="2"/>
</dbReference>
<sequence>MSSVTKNISPIIDKNTIISGCTVSTKLCENNDLFCLAFSMDTHTSISEEQYPFQHIYYVLQGSLTVNKTEESTIYPLQRGEAYIVPSRTVHAIHAPSDCIFLQIGLLKENLMNTTIDIKGIFQLKNLIPYQEGKIVNRDLIVTDNTRLAIIALSKGTALSEHAAPNEALLFALEGEAVFTLDGVPYTLKAGDNLAMKKGAPHKLNATDNFKFALLLTK</sequence>
<dbReference type="AlphaFoldDB" id="A0A1B3WEQ5"/>
<dbReference type="SUPFAM" id="SSF51182">
    <property type="entry name" value="RmlC-like cupins"/>
    <property type="match status" value="1"/>
</dbReference>
<feature type="domain" description="Cupin type-2" evidence="1">
    <location>
        <begin position="52"/>
        <end position="101"/>
    </location>
</feature>
<evidence type="ECO:0000313" key="3">
    <source>
        <dbReference type="Proteomes" id="UP000094757"/>
    </source>
</evidence>
<dbReference type="KEGG" id="dpn:BCB69_05515"/>
<dbReference type="PANTHER" id="PTHR37694:SF1">
    <property type="entry name" value="SLR8022 PROTEIN"/>
    <property type="match status" value="1"/>
</dbReference>
<dbReference type="InterPro" id="IPR013096">
    <property type="entry name" value="Cupin_2"/>
</dbReference>
<evidence type="ECO:0000259" key="1">
    <source>
        <dbReference type="Pfam" id="PF07883"/>
    </source>
</evidence>
<dbReference type="CDD" id="cd02230">
    <property type="entry name" value="cupin_HP0902-like"/>
    <property type="match status" value="1"/>
</dbReference>
<reference evidence="3" key="1">
    <citation type="submission" date="2016-08" db="EMBL/GenBank/DDBJ databases">
        <authorList>
            <person name="Holder M.E."/>
            <person name="Ajami N.J."/>
            <person name="Petrosino J.F."/>
        </authorList>
    </citation>
    <scope>NUCLEOTIDE SEQUENCE [LARGE SCALE GENOMIC DNA]</scope>
    <source>
        <strain evidence="3">F0677</strain>
    </source>
</reference>
<name>A0A1B3WEQ5_9FIRM</name>
<dbReference type="EMBL" id="CP017037">
    <property type="protein sequence ID" value="AOH39450.1"/>
    <property type="molecule type" value="Genomic_DNA"/>
</dbReference>
<feature type="domain" description="Cupin type-2" evidence="1">
    <location>
        <begin position="152"/>
        <end position="211"/>
    </location>
</feature>